<evidence type="ECO:0000256" key="4">
    <source>
        <dbReference type="ARBA" id="ARBA00030474"/>
    </source>
</evidence>
<evidence type="ECO:0000256" key="3">
    <source>
        <dbReference type="ARBA" id="ARBA00019758"/>
    </source>
</evidence>
<dbReference type="Proteomes" id="UP001162044">
    <property type="component" value="Unassembled WGS sequence"/>
</dbReference>
<dbReference type="Gene3D" id="3.20.20.190">
    <property type="entry name" value="Phosphatidylinositol (PI) phosphodiesterase"/>
    <property type="match status" value="1"/>
</dbReference>
<dbReference type="GO" id="GO:0004436">
    <property type="term" value="F:phosphatidylinositol diacylglycerol-lyase activity"/>
    <property type="evidence" value="ECO:0007669"/>
    <property type="project" value="UniProtKB-EC"/>
</dbReference>
<evidence type="ECO:0000313" key="8">
    <source>
        <dbReference type="EMBL" id="MDH2305384.1"/>
    </source>
</evidence>
<evidence type="ECO:0000259" key="7">
    <source>
        <dbReference type="SMART" id="SM00148"/>
    </source>
</evidence>
<gene>
    <name evidence="9" type="ORF">NCTC11801_00940</name>
    <name evidence="8" type="ORF">QDQ51_08150</name>
</gene>
<dbReference type="GO" id="GO:0008081">
    <property type="term" value="F:phosphoric diester hydrolase activity"/>
    <property type="evidence" value="ECO:0007669"/>
    <property type="project" value="InterPro"/>
</dbReference>
<dbReference type="CDD" id="cd08586">
    <property type="entry name" value="PI-PLCc_BcPLC_like"/>
    <property type="match status" value="1"/>
</dbReference>
<reference evidence="8" key="3">
    <citation type="submission" date="2023-10" db="EMBL/GenBank/DDBJ databases">
        <title>Analysis of Resistance Genes of Carbapenem-resistant Providencia rettgeri.</title>
        <authorList>
            <person name="Liu M."/>
        </authorList>
    </citation>
    <scope>NUCLEOTIDE SEQUENCE</scope>
    <source>
        <strain evidence="8">QITACRE101</strain>
    </source>
</reference>
<dbReference type="Proteomes" id="UP000254208">
    <property type="component" value="Unassembled WGS sequence"/>
</dbReference>
<dbReference type="PANTHER" id="PTHR13593">
    <property type="match status" value="1"/>
</dbReference>
<evidence type="ECO:0000256" key="1">
    <source>
        <dbReference type="ARBA" id="ARBA00001316"/>
    </source>
</evidence>
<evidence type="ECO:0000313" key="9">
    <source>
        <dbReference type="EMBL" id="SUC30025.1"/>
    </source>
</evidence>
<dbReference type="InterPro" id="IPR051057">
    <property type="entry name" value="PI-PLC_domain"/>
</dbReference>
<dbReference type="GeneID" id="93672002"/>
<evidence type="ECO:0000313" key="10">
    <source>
        <dbReference type="Proteomes" id="UP000254208"/>
    </source>
</evidence>
<evidence type="ECO:0000256" key="2">
    <source>
        <dbReference type="ARBA" id="ARBA00012581"/>
    </source>
</evidence>
<dbReference type="RefSeq" id="WP_004914233.1">
    <property type="nucleotide sequence ID" value="NZ_ABEXOE020000043.1"/>
</dbReference>
<accession>A0A2U9L9X3</accession>
<dbReference type="PANTHER" id="PTHR13593:SF113">
    <property type="entry name" value="SI:DKEY-266F7.9"/>
    <property type="match status" value="1"/>
</dbReference>
<dbReference type="Pfam" id="PF00388">
    <property type="entry name" value="PI-PLC-X"/>
    <property type="match status" value="1"/>
</dbReference>
<evidence type="ECO:0000256" key="6">
    <source>
        <dbReference type="SAM" id="SignalP"/>
    </source>
</evidence>
<protein>
    <recommendedName>
        <fullName evidence="3">1-phosphatidylinositol phosphodiesterase</fullName>
        <ecNumber evidence="2">4.6.1.13</ecNumber>
    </recommendedName>
    <alternativeName>
        <fullName evidence="4">Phosphatidylinositol diacylglycerol-lyase</fullName>
    </alternativeName>
    <alternativeName>
        <fullName evidence="5">Phosphatidylinositol-specific phospholipase C</fullName>
    </alternativeName>
</protein>
<dbReference type="InterPro" id="IPR017946">
    <property type="entry name" value="PLC-like_Pdiesterase_TIM-brl"/>
</dbReference>
<dbReference type="AlphaFoldDB" id="A0A2U9L9X3"/>
<organism evidence="9 10">
    <name type="scientific">Providencia rettgeri</name>
    <dbReference type="NCBI Taxonomy" id="587"/>
    <lineage>
        <taxon>Bacteria</taxon>
        <taxon>Pseudomonadati</taxon>
        <taxon>Pseudomonadota</taxon>
        <taxon>Gammaproteobacteria</taxon>
        <taxon>Enterobacterales</taxon>
        <taxon>Morganellaceae</taxon>
        <taxon>Providencia</taxon>
    </lineage>
</organism>
<comment type="catalytic activity">
    <reaction evidence="1">
        <text>a 1,2-diacyl-sn-glycero-3-phospho-(1D-myo-inositol) = 1D-myo-inositol 1,2-cyclic phosphate + a 1,2-diacyl-sn-glycerol</text>
        <dbReference type="Rhea" id="RHEA:17093"/>
        <dbReference type="ChEBI" id="CHEBI:17815"/>
        <dbReference type="ChEBI" id="CHEBI:57880"/>
        <dbReference type="ChEBI" id="CHEBI:58484"/>
        <dbReference type="EC" id="4.6.1.13"/>
    </reaction>
</comment>
<dbReference type="InterPro" id="IPR000909">
    <property type="entry name" value="PLipase_C_PInositol-sp_X_dom"/>
</dbReference>
<dbReference type="SMART" id="SM00148">
    <property type="entry name" value="PLCXc"/>
    <property type="match status" value="1"/>
</dbReference>
<name>A0A2U9L9X3_PRORE</name>
<dbReference type="EMBL" id="JARVQW010000003">
    <property type="protein sequence ID" value="MDH2305384.1"/>
    <property type="molecule type" value="Genomic_DNA"/>
</dbReference>
<feature type="chain" id="PRO_5030058415" description="1-phosphatidylinositol phosphodiesterase" evidence="6">
    <location>
        <begin position="20"/>
        <end position="343"/>
    </location>
</feature>
<feature type="signal peptide" evidence="6">
    <location>
        <begin position="1"/>
        <end position="19"/>
    </location>
</feature>
<keyword evidence="6" id="KW-0732">Signal</keyword>
<keyword evidence="9" id="KW-0456">Lyase</keyword>
<dbReference type="EMBL" id="UGTZ01000001">
    <property type="protein sequence ID" value="SUC30025.1"/>
    <property type="molecule type" value="Genomic_DNA"/>
</dbReference>
<dbReference type="SUPFAM" id="SSF51695">
    <property type="entry name" value="PLC-like phosphodiesterases"/>
    <property type="match status" value="1"/>
</dbReference>
<sequence>MKNRLYLLLLLIFSPSIFAHLDSAYYRSASDGFTAKPKWMDTLRDDIMLSEIALPGTHDSAAYKNFVDSVSTQALNFDQQLEYGIRVFDIRVRHTSNAFALHHGSIFLDVMFGDFMNSINIFLSKNPSETIIFRLKQEIAPDNNNTRPMNKTLEYYIELYKDKYFNLQSMDTKLGDVRGKYMILSNNAAFHNYGLAYELTSIQDNFHLKTNWHLYSKWEAVKTQLDRASNGNNNRIYINYLSGSGGSFPYFVASGHSSPGTSAPRLSTGLTTPGWKDSYPDFPRTSCAGICTISFEGTNILTRDKLKYYNSLNMKRSVGIIMADFPGESLISHVIDNNKNLRK</sequence>
<dbReference type="EC" id="4.6.1.13" evidence="2"/>
<evidence type="ECO:0000256" key="5">
    <source>
        <dbReference type="ARBA" id="ARBA00030782"/>
    </source>
</evidence>
<dbReference type="GO" id="GO:0006629">
    <property type="term" value="P:lipid metabolic process"/>
    <property type="evidence" value="ECO:0007669"/>
    <property type="project" value="InterPro"/>
</dbReference>
<feature type="domain" description="Phosphatidylinositol-specific phospholipase C X" evidence="7">
    <location>
        <begin position="46"/>
        <end position="186"/>
    </location>
</feature>
<proteinExistence type="predicted"/>
<reference evidence="9 10" key="1">
    <citation type="submission" date="2018-06" db="EMBL/GenBank/DDBJ databases">
        <authorList>
            <consortium name="Pathogen Informatics"/>
            <person name="Doyle S."/>
        </authorList>
    </citation>
    <scope>NUCLEOTIDE SEQUENCE [LARGE SCALE GENOMIC DNA]</scope>
    <source>
        <strain evidence="9 10">NCTC11801</strain>
    </source>
</reference>
<dbReference type="PROSITE" id="PS50007">
    <property type="entry name" value="PIPLC_X_DOMAIN"/>
    <property type="match status" value="1"/>
</dbReference>
<reference evidence="8" key="2">
    <citation type="submission" date="2023-04" db="EMBL/GenBank/DDBJ databases">
        <authorList>
            <person name="Li W."/>
        </authorList>
    </citation>
    <scope>NUCLEOTIDE SEQUENCE</scope>
    <source>
        <strain evidence="8">QITACRE101</strain>
    </source>
</reference>